<sequence>MAGDMEEERWRKSRLQTASWFPPPNSSLSSSYNPIHHSSSSLSSLPDSSQTGYESSYQHAQQNLTGTAPASSEQFSSIDTAHSHFSFYRPSSSSFDAACSSGPWDEFESAKAEQAGVLQFDMPLTHNASSFGFLDEIPQRQSNSFNFAPSEANNSTLNTNFGYTGANKSMGPSASAAEAITDEDRWFLEQSAALKNLNSSAAKQLAEAFTVNAAPTMPVDAFVEMSSPSNASSCPSPKLEIIGDSQGVYLPFDESLNVVATKKQARSKRGQYTSNPCAECRMKKRKCTSTRPCAMCIASGNASKCVSSDSVGKSFVERIISGCREVRFEHDDRMISTLMSLKSAAERTGVNFALLRIMWELGHDPSALIQAFKMLPTDVKSAIDESVDTMQSVVRMKLSAMNLHTDLNVVRDQQNLGRVNLFQMRSKQAGSIKDDEFCDGRWGHGRWITMFVDPDTLMRTGFKLGNEICELFGYHPEEFVARQCNNELNLLMSEYDLLWALLNNLLNVLHPTVTWYWRIAKRNATSEHDAILFLKVTVEKHFDSLNRQVAFTVLFDPVDEAEFSNFMSKVPGMDDHSQSSMADHMKDVQCRGKIAYLRRSRTNGCQKLSALASGLRERVAPLVGMLHPSDPNKNVQEELSRVPEDTPKTLKYSAWKS</sequence>
<protein>
    <recommendedName>
        <fullName evidence="2">Zn(2)-C6 fungal-type domain-containing protein</fullName>
    </recommendedName>
</protein>
<keyword evidence="5" id="KW-1185">Reference proteome</keyword>
<name>L1IGH6_GUITC</name>
<organism evidence="3">
    <name type="scientific">Guillardia theta (strain CCMP2712)</name>
    <name type="common">Cryptophyte</name>
    <dbReference type="NCBI Taxonomy" id="905079"/>
    <lineage>
        <taxon>Eukaryota</taxon>
        <taxon>Cryptophyceae</taxon>
        <taxon>Pyrenomonadales</taxon>
        <taxon>Geminigeraceae</taxon>
        <taxon>Guillardia</taxon>
    </lineage>
</organism>
<reference evidence="5" key="2">
    <citation type="submission" date="2012-11" db="EMBL/GenBank/DDBJ databases">
        <authorList>
            <person name="Kuo A."/>
            <person name="Curtis B.A."/>
            <person name="Tanifuji G."/>
            <person name="Burki F."/>
            <person name="Gruber A."/>
            <person name="Irimia M."/>
            <person name="Maruyama S."/>
            <person name="Arias M.C."/>
            <person name="Ball S.G."/>
            <person name="Gile G.H."/>
            <person name="Hirakawa Y."/>
            <person name="Hopkins J.F."/>
            <person name="Rensing S.A."/>
            <person name="Schmutz J."/>
            <person name="Symeonidi A."/>
            <person name="Elias M."/>
            <person name="Eveleigh R.J."/>
            <person name="Herman E.K."/>
            <person name="Klute M.J."/>
            <person name="Nakayama T."/>
            <person name="Obornik M."/>
            <person name="Reyes-Prieto A."/>
            <person name="Armbrust E.V."/>
            <person name="Aves S.J."/>
            <person name="Beiko R.G."/>
            <person name="Coutinho P."/>
            <person name="Dacks J.B."/>
            <person name="Durnford D.G."/>
            <person name="Fast N.M."/>
            <person name="Green B.R."/>
            <person name="Grisdale C."/>
            <person name="Hempe F."/>
            <person name="Henrissat B."/>
            <person name="Hoppner M.P."/>
            <person name="Ishida K.-I."/>
            <person name="Kim E."/>
            <person name="Koreny L."/>
            <person name="Kroth P.G."/>
            <person name="Liu Y."/>
            <person name="Malik S.-B."/>
            <person name="Maier U.G."/>
            <person name="McRose D."/>
            <person name="Mock T."/>
            <person name="Neilson J.A."/>
            <person name="Onodera N.T."/>
            <person name="Poole A.M."/>
            <person name="Pritham E.J."/>
            <person name="Richards T.A."/>
            <person name="Rocap G."/>
            <person name="Roy S.W."/>
            <person name="Sarai C."/>
            <person name="Schaack S."/>
            <person name="Shirato S."/>
            <person name="Slamovits C.H."/>
            <person name="Spencer D.F."/>
            <person name="Suzuki S."/>
            <person name="Worden A.Z."/>
            <person name="Zauner S."/>
            <person name="Barry K."/>
            <person name="Bell C."/>
            <person name="Bharti A.K."/>
            <person name="Crow J.A."/>
            <person name="Grimwood J."/>
            <person name="Kramer R."/>
            <person name="Lindquist E."/>
            <person name="Lucas S."/>
            <person name="Salamov A."/>
            <person name="McFadden G.I."/>
            <person name="Lane C.E."/>
            <person name="Keeling P.J."/>
            <person name="Gray M.W."/>
            <person name="Grigoriev I.V."/>
            <person name="Archibald J.M."/>
        </authorList>
    </citation>
    <scope>NUCLEOTIDE SEQUENCE</scope>
    <source>
        <strain evidence="5">CCMP2712</strain>
    </source>
</reference>
<proteinExistence type="predicted"/>
<dbReference type="SMART" id="SM00066">
    <property type="entry name" value="GAL4"/>
    <property type="match status" value="1"/>
</dbReference>
<dbReference type="Pfam" id="PF00172">
    <property type="entry name" value="Zn_clus"/>
    <property type="match status" value="1"/>
</dbReference>
<feature type="region of interest" description="Disordered" evidence="1">
    <location>
        <begin position="625"/>
        <end position="657"/>
    </location>
</feature>
<dbReference type="KEGG" id="gtt:GUITHDRAFT_118869"/>
<feature type="compositionally biased region" description="Low complexity" evidence="1">
    <location>
        <begin position="26"/>
        <end position="49"/>
    </location>
</feature>
<dbReference type="GO" id="GO:0000981">
    <property type="term" value="F:DNA-binding transcription factor activity, RNA polymerase II-specific"/>
    <property type="evidence" value="ECO:0007669"/>
    <property type="project" value="InterPro"/>
</dbReference>
<evidence type="ECO:0000256" key="1">
    <source>
        <dbReference type="SAM" id="MobiDB-lite"/>
    </source>
</evidence>
<evidence type="ECO:0000313" key="4">
    <source>
        <dbReference type="EnsemblProtists" id="EKX34935"/>
    </source>
</evidence>
<reference evidence="4" key="3">
    <citation type="submission" date="2016-03" db="UniProtKB">
        <authorList>
            <consortium name="EnsemblProtists"/>
        </authorList>
    </citation>
    <scope>IDENTIFICATION</scope>
</reference>
<dbReference type="RefSeq" id="XP_005821915.1">
    <property type="nucleotide sequence ID" value="XM_005821858.1"/>
</dbReference>
<accession>L1IGH6</accession>
<dbReference type="InterPro" id="IPR001138">
    <property type="entry name" value="Zn2Cys6_DnaBD"/>
</dbReference>
<dbReference type="PaxDb" id="55529-EKX34935"/>
<dbReference type="EnsemblProtists" id="EKX34935">
    <property type="protein sequence ID" value="EKX34935"/>
    <property type="gene ID" value="GUITHDRAFT_118869"/>
</dbReference>
<evidence type="ECO:0000259" key="2">
    <source>
        <dbReference type="PROSITE" id="PS50048"/>
    </source>
</evidence>
<evidence type="ECO:0000313" key="5">
    <source>
        <dbReference type="Proteomes" id="UP000011087"/>
    </source>
</evidence>
<gene>
    <name evidence="3" type="ORF">GUITHDRAFT_118869</name>
</gene>
<feature type="compositionally biased region" description="Basic and acidic residues" evidence="1">
    <location>
        <begin position="635"/>
        <end position="648"/>
    </location>
</feature>
<dbReference type="EMBL" id="JH993100">
    <property type="protein sequence ID" value="EKX34935.1"/>
    <property type="molecule type" value="Genomic_DNA"/>
</dbReference>
<feature type="domain" description="Zn(2)-C6 fungal-type" evidence="2">
    <location>
        <begin position="276"/>
        <end position="307"/>
    </location>
</feature>
<evidence type="ECO:0000313" key="3">
    <source>
        <dbReference type="EMBL" id="EKX34935.1"/>
    </source>
</evidence>
<feature type="compositionally biased region" description="Polar residues" evidence="1">
    <location>
        <begin position="50"/>
        <end position="73"/>
    </location>
</feature>
<dbReference type="CDD" id="cd00067">
    <property type="entry name" value="GAL4"/>
    <property type="match status" value="1"/>
</dbReference>
<dbReference type="GO" id="GO:0008270">
    <property type="term" value="F:zinc ion binding"/>
    <property type="evidence" value="ECO:0007669"/>
    <property type="project" value="InterPro"/>
</dbReference>
<dbReference type="HOGENOM" id="CLU_417671_0_0_1"/>
<dbReference type="Proteomes" id="UP000011087">
    <property type="component" value="Unassembled WGS sequence"/>
</dbReference>
<dbReference type="AlphaFoldDB" id="L1IGH6"/>
<dbReference type="PROSITE" id="PS50048">
    <property type="entry name" value="ZN2_CY6_FUNGAL_2"/>
    <property type="match status" value="1"/>
</dbReference>
<feature type="region of interest" description="Disordered" evidence="1">
    <location>
        <begin position="1"/>
        <end position="73"/>
    </location>
</feature>
<reference evidence="3 5" key="1">
    <citation type="journal article" date="2012" name="Nature">
        <title>Algal genomes reveal evolutionary mosaicism and the fate of nucleomorphs.</title>
        <authorList>
            <consortium name="DOE Joint Genome Institute"/>
            <person name="Curtis B.A."/>
            <person name="Tanifuji G."/>
            <person name="Burki F."/>
            <person name="Gruber A."/>
            <person name="Irimia M."/>
            <person name="Maruyama S."/>
            <person name="Arias M.C."/>
            <person name="Ball S.G."/>
            <person name="Gile G.H."/>
            <person name="Hirakawa Y."/>
            <person name="Hopkins J.F."/>
            <person name="Kuo A."/>
            <person name="Rensing S.A."/>
            <person name="Schmutz J."/>
            <person name="Symeonidi A."/>
            <person name="Elias M."/>
            <person name="Eveleigh R.J."/>
            <person name="Herman E.K."/>
            <person name="Klute M.J."/>
            <person name="Nakayama T."/>
            <person name="Obornik M."/>
            <person name="Reyes-Prieto A."/>
            <person name="Armbrust E.V."/>
            <person name="Aves S.J."/>
            <person name="Beiko R.G."/>
            <person name="Coutinho P."/>
            <person name="Dacks J.B."/>
            <person name="Durnford D.G."/>
            <person name="Fast N.M."/>
            <person name="Green B.R."/>
            <person name="Grisdale C.J."/>
            <person name="Hempel F."/>
            <person name="Henrissat B."/>
            <person name="Hoppner M.P."/>
            <person name="Ishida K."/>
            <person name="Kim E."/>
            <person name="Koreny L."/>
            <person name="Kroth P.G."/>
            <person name="Liu Y."/>
            <person name="Malik S.B."/>
            <person name="Maier U.G."/>
            <person name="McRose D."/>
            <person name="Mock T."/>
            <person name="Neilson J.A."/>
            <person name="Onodera N.T."/>
            <person name="Poole A.M."/>
            <person name="Pritham E.J."/>
            <person name="Richards T.A."/>
            <person name="Rocap G."/>
            <person name="Roy S.W."/>
            <person name="Sarai C."/>
            <person name="Schaack S."/>
            <person name="Shirato S."/>
            <person name="Slamovits C.H."/>
            <person name="Spencer D.F."/>
            <person name="Suzuki S."/>
            <person name="Worden A.Z."/>
            <person name="Zauner S."/>
            <person name="Barry K."/>
            <person name="Bell C."/>
            <person name="Bharti A.K."/>
            <person name="Crow J.A."/>
            <person name="Grimwood J."/>
            <person name="Kramer R."/>
            <person name="Lindquist E."/>
            <person name="Lucas S."/>
            <person name="Salamov A."/>
            <person name="McFadden G.I."/>
            <person name="Lane C.E."/>
            <person name="Keeling P.J."/>
            <person name="Gray M.W."/>
            <person name="Grigoriev I.V."/>
            <person name="Archibald J.M."/>
        </authorList>
    </citation>
    <scope>NUCLEOTIDE SEQUENCE</scope>
    <source>
        <strain evidence="3 5">CCMP2712</strain>
    </source>
</reference>
<dbReference type="GeneID" id="17291671"/>